<dbReference type="OrthoDB" id="9804625at2"/>
<feature type="binding site" evidence="7">
    <location>
        <begin position="271"/>
        <end position="272"/>
    </location>
    <ligand>
        <name>ATP</name>
        <dbReference type="ChEBI" id="CHEBI:30616"/>
    </ligand>
</feature>
<dbReference type="Pfam" id="PF17769">
    <property type="entry name" value="PurK_C"/>
    <property type="match status" value="1"/>
</dbReference>
<dbReference type="EC" id="6.3.4.18" evidence="7 8"/>
<comment type="cofactor">
    <cofactor evidence="1">
        <name>Mn(2+)</name>
        <dbReference type="ChEBI" id="CHEBI:29035"/>
    </cofactor>
</comment>
<keyword evidence="7 8" id="KW-0436">Ligase</keyword>
<dbReference type="Gene3D" id="3.40.50.20">
    <property type="match status" value="1"/>
</dbReference>
<dbReference type="SUPFAM" id="SSF52440">
    <property type="entry name" value="PreATP-grasp domain"/>
    <property type="match status" value="1"/>
</dbReference>
<reference evidence="10 11" key="1">
    <citation type="submission" date="2016-10" db="EMBL/GenBank/DDBJ databases">
        <authorList>
            <person name="de Groot N.N."/>
        </authorList>
    </citation>
    <scope>NUCLEOTIDE SEQUENCE [LARGE SCALE GENOMIC DNA]</scope>
    <source>
        <strain evidence="10 11">DSM 15695</strain>
    </source>
</reference>
<dbReference type="InterPro" id="IPR011761">
    <property type="entry name" value="ATP-grasp"/>
</dbReference>
<dbReference type="PROSITE" id="PS50975">
    <property type="entry name" value="ATP_GRASP"/>
    <property type="match status" value="1"/>
</dbReference>
<dbReference type="GO" id="GO:0034028">
    <property type="term" value="F:5-(carboxyamino)imidazole ribonucleotide synthase activity"/>
    <property type="evidence" value="ECO:0007669"/>
    <property type="project" value="UniProtKB-UniRule"/>
</dbReference>
<organism evidence="10 11">
    <name type="scientific">Ignavigranum ruoffiae</name>
    <dbReference type="NCBI Taxonomy" id="89093"/>
    <lineage>
        <taxon>Bacteria</taxon>
        <taxon>Bacillati</taxon>
        <taxon>Bacillota</taxon>
        <taxon>Bacilli</taxon>
        <taxon>Lactobacillales</taxon>
        <taxon>Aerococcaceae</taxon>
        <taxon>Ignavigranum</taxon>
    </lineage>
</organism>
<dbReference type="NCBIfam" id="NF004679">
    <property type="entry name" value="PRK06019.1-5"/>
    <property type="match status" value="1"/>
</dbReference>
<dbReference type="GO" id="GO:0005524">
    <property type="term" value="F:ATP binding"/>
    <property type="evidence" value="ECO:0007669"/>
    <property type="project" value="UniProtKB-UniRule"/>
</dbReference>
<feature type="binding site" evidence="7">
    <location>
        <position position="194"/>
    </location>
    <ligand>
        <name>ATP</name>
        <dbReference type="ChEBI" id="CHEBI:30616"/>
    </ligand>
</feature>
<dbReference type="AlphaFoldDB" id="A0A1H8ZTL4"/>
<keyword evidence="3 7" id="KW-0547">Nucleotide-binding</keyword>
<gene>
    <name evidence="7 8" type="primary">purK</name>
    <name evidence="10" type="ORF">SAMN04488558_101315</name>
</gene>
<evidence type="ECO:0000256" key="2">
    <source>
        <dbReference type="ARBA" id="ARBA00001946"/>
    </source>
</evidence>
<evidence type="ECO:0000256" key="5">
    <source>
        <dbReference type="ARBA" id="ARBA00022840"/>
    </source>
</evidence>
<dbReference type="PANTHER" id="PTHR11609">
    <property type="entry name" value="PURINE BIOSYNTHESIS PROTEIN 6/7, PUR6/7"/>
    <property type="match status" value="1"/>
</dbReference>
<sequence>MSKRLLPGQSVGIIGAGQLGKMLAQSGQKMGYRLGVYDPNSQACAFPLAHWKQAASFDDETAVLNFAKEADVITYEFENINGQILENLAQTNKLPQGTDLLIHSQHRLMEKEWLESIGVKVVPFRKAENWDQLQQGIEDLSYPVIIKTSRFGYDGKGQFRLTSPADLEQNEADLKAIMNEQSCIIEAYCPFAYEISVMVSRDQAGQVELFPISENDHQAGVLFSSLVGKTYPVAVTQAVHEAATKIAQAGKLVGVCGVEFFVTEDHQVLVNEIAPRPHNSGHYSIEACNFSQFDQHILAVTGRSIQPIKLLQAALMINIMGQHMSMLDEIIDHFPQAMVHIYDKGQAKFQRKMGHFTLLAEDIQSLETLLQTDQLLLTMKSMYHKEK</sequence>
<dbReference type="InterPro" id="IPR003135">
    <property type="entry name" value="ATP-grasp_carboxylate-amine"/>
</dbReference>
<feature type="binding site" evidence="7">
    <location>
        <position position="217"/>
    </location>
    <ligand>
        <name>ATP</name>
        <dbReference type="ChEBI" id="CHEBI:30616"/>
    </ligand>
</feature>
<feature type="binding site" evidence="7">
    <location>
        <position position="107"/>
    </location>
    <ligand>
        <name>ATP</name>
        <dbReference type="ChEBI" id="CHEBI:30616"/>
    </ligand>
</feature>
<dbReference type="InterPro" id="IPR013815">
    <property type="entry name" value="ATP_grasp_subdomain_1"/>
</dbReference>
<dbReference type="RefSeq" id="WP_092570079.1">
    <property type="nucleotide sequence ID" value="NZ_CALUDV010000002.1"/>
</dbReference>
<dbReference type="InterPro" id="IPR029752">
    <property type="entry name" value="D-isomer_DH_CS1"/>
</dbReference>
<dbReference type="NCBIfam" id="TIGR01161">
    <property type="entry name" value="purK"/>
    <property type="match status" value="1"/>
</dbReference>
<dbReference type="InterPro" id="IPR011054">
    <property type="entry name" value="Rudment_hybrid_motif"/>
</dbReference>
<comment type="caution">
    <text evidence="7">Lacks conserved residue(s) required for the propagation of feature annotation.</text>
</comment>
<comment type="catalytic activity">
    <reaction evidence="7 8">
        <text>5-amino-1-(5-phospho-beta-D-ribosyl)imidazole + hydrogencarbonate + ATP = 5-carboxyamino-1-(5-phospho-D-ribosyl)imidazole + ADP + phosphate + 2 H(+)</text>
        <dbReference type="Rhea" id="RHEA:19317"/>
        <dbReference type="ChEBI" id="CHEBI:15378"/>
        <dbReference type="ChEBI" id="CHEBI:17544"/>
        <dbReference type="ChEBI" id="CHEBI:30616"/>
        <dbReference type="ChEBI" id="CHEBI:43474"/>
        <dbReference type="ChEBI" id="CHEBI:58730"/>
        <dbReference type="ChEBI" id="CHEBI:137981"/>
        <dbReference type="ChEBI" id="CHEBI:456216"/>
        <dbReference type="EC" id="6.3.4.18"/>
    </reaction>
</comment>
<feature type="binding site" evidence="7">
    <location>
        <position position="147"/>
    </location>
    <ligand>
        <name>ATP</name>
        <dbReference type="ChEBI" id="CHEBI:30616"/>
    </ligand>
</feature>
<dbReference type="STRING" id="89093.SAMN04488558_101315"/>
<evidence type="ECO:0000256" key="3">
    <source>
        <dbReference type="ARBA" id="ARBA00022741"/>
    </source>
</evidence>
<evidence type="ECO:0000313" key="11">
    <source>
        <dbReference type="Proteomes" id="UP000198833"/>
    </source>
</evidence>
<dbReference type="Proteomes" id="UP000198833">
    <property type="component" value="Unassembled WGS sequence"/>
</dbReference>
<evidence type="ECO:0000256" key="1">
    <source>
        <dbReference type="ARBA" id="ARBA00001936"/>
    </source>
</evidence>
<keyword evidence="5 7" id="KW-0067">ATP-binding</keyword>
<evidence type="ECO:0000256" key="4">
    <source>
        <dbReference type="ARBA" id="ARBA00022755"/>
    </source>
</evidence>
<feature type="binding site" evidence="7">
    <location>
        <begin position="152"/>
        <end position="158"/>
    </location>
    <ligand>
        <name>ATP</name>
        <dbReference type="ChEBI" id="CHEBI:30616"/>
    </ligand>
</feature>
<evidence type="ECO:0000313" key="10">
    <source>
        <dbReference type="EMBL" id="SEP67098.1"/>
    </source>
</evidence>
<comment type="function">
    <text evidence="7">Catalyzes the ATP-dependent conversion of 5-aminoimidazole ribonucleotide (AIR) and HCO(3)(-) to N5-carboxyaminoimidazole ribonucleotide (N5-CAIR).</text>
</comment>
<dbReference type="UniPathway" id="UPA00074">
    <property type="reaction ID" value="UER00942"/>
</dbReference>
<comment type="subunit">
    <text evidence="7 8">Homodimer.</text>
</comment>
<dbReference type="Gene3D" id="3.30.470.20">
    <property type="entry name" value="ATP-grasp fold, B domain"/>
    <property type="match status" value="1"/>
</dbReference>
<dbReference type="InterPro" id="IPR054350">
    <property type="entry name" value="PurT/PurK_preATP-grasp"/>
</dbReference>
<keyword evidence="11" id="KW-1185">Reference proteome</keyword>
<dbReference type="HAMAP" id="MF_01928">
    <property type="entry name" value="PurK"/>
    <property type="match status" value="1"/>
</dbReference>
<dbReference type="InterPro" id="IPR040686">
    <property type="entry name" value="PurK_C"/>
</dbReference>
<keyword evidence="4 7" id="KW-0658">Purine biosynthesis</keyword>
<accession>A0A1H8ZTL4</accession>
<comment type="function">
    <text evidence="8">Catalyzes the ATP-dependent conversion of 5-aminoimidazole ribonucleotide (AIR) and HCO(3)- to N5-carboxyaminoimidazole ribonucleotide (N5-CAIR).</text>
</comment>
<dbReference type="SUPFAM" id="SSF51246">
    <property type="entry name" value="Rudiment single hybrid motif"/>
    <property type="match status" value="1"/>
</dbReference>
<dbReference type="NCBIfam" id="NF004675">
    <property type="entry name" value="PRK06019.1-1"/>
    <property type="match status" value="1"/>
</dbReference>
<evidence type="ECO:0000256" key="8">
    <source>
        <dbReference type="RuleBase" id="RU361200"/>
    </source>
</evidence>
<dbReference type="Pfam" id="PF02222">
    <property type="entry name" value="ATP-grasp"/>
    <property type="match status" value="1"/>
</dbReference>
<name>A0A1H8ZTL4_9LACT</name>
<dbReference type="PANTHER" id="PTHR11609:SF5">
    <property type="entry name" value="PHOSPHORIBOSYLAMINOIMIDAZOLE CARBOXYLASE"/>
    <property type="match status" value="1"/>
</dbReference>
<proteinExistence type="inferred from homology"/>
<dbReference type="GO" id="GO:0004638">
    <property type="term" value="F:phosphoribosylaminoimidazole carboxylase activity"/>
    <property type="evidence" value="ECO:0007669"/>
    <property type="project" value="InterPro"/>
</dbReference>
<dbReference type="SUPFAM" id="SSF56059">
    <property type="entry name" value="Glutathione synthetase ATP-binding domain-like"/>
    <property type="match status" value="1"/>
</dbReference>
<dbReference type="InterPro" id="IPR005875">
    <property type="entry name" value="PurK"/>
</dbReference>
<comment type="similarity">
    <text evidence="7 8">Belongs to the PurK/PurT family.</text>
</comment>
<protein>
    <recommendedName>
        <fullName evidence="7 8">N5-carboxyaminoimidazole ribonucleotide synthase</fullName>
        <shortName evidence="7 8">N5-CAIR synthase</shortName>
        <ecNumber evidence="7 8">6.3.4.18</ecNumber>
    </recommendedName>
    <alternativeName>
        <fullName evidence="7 8">5-(carboxyamino)imidazole ribonucleotide synthetase</fullName>
    </alternativeName>
</protein>
<keyword evidence="6" id="KW-0464">Manganese</keyword>
<dbReference type="EMBL" id="FOEN01000001">
    <property type="protein sequence ID" value="SEP67098.1"/>
    <property type="molecule type" value="Genomic_DNA"/>
</dbReference>
<comment type="cofactor">
    <cofactor evidence="2">
        <name>Mg(2+)</name>
        <dbReference type="ChEBI" id="CHEBI:18420"/>
    </cofactor>
</comment>
<dbReference type="Gene3D" id="3.30.1490.20">
    <property type="entry name" value="ATP-grasp fold, A domain"/>
    <property type="match status" value="1"/>
</dbReference>
<dbReference type="GO" id="GO:0005829">
    <property type="term" value="C:cytosol"/>
    <property type="evidence" value="ECO:0007669"/>
    <property type="project" value="TreeGrafter"/>
</dbReference>
<evidence type="ECO:0000259" key="9">
    <source>
        <dbReference type="PROSITE" id="PS50975"/>
    </source>
</evidence>
<dbReference type="Pfam" id="PF22660">
    <property type="entry name" value="RS_preATP-grasp-like"/>
    <property type="match status" value="1"/>
</dbReference>
<dbReference type="GO" id="GO:0006189">
    <property type="term" value="P:'de novo' IMP biosynthetic process"/>
    <property type="evidence" value="ECO:0007669"/>
    <property type="project" value="UniProtKB-UniRule"/>
</dbReference>
<dbReference type="GO" id="GO:0046872">
    <property type="term" value="F:metal ion binding"/>
    <property type="evidence" value="ECO:0007669"/>
    <property type="project" value="InterPro"/>
</dbReference>
<comment type="pathway">
    <text evidence="7 8">Purine metabolism; IMP biosynthesis via de novo pathway; 5-amino-1-(5-phospho-D-ribosyl)imidazole-4-carboxylate from 5-amino-1-(5-phospho-D-ribosyl)imidazole (N5-CAIR route): step 1/2.</text>
</comment>
<feature type="domain" description="ATP-grasp" evidence="9">
    <location>
        <begin position="111"/>
        <end position="301"/>
    </location>
</feature>
<dbReference type="InterPro" id="IPR016185">
    <property type="entry name" value="PreATP-grasp_dom_sf"/>
</dbReference>
<evidence type="ECO:0000256" key="6">
    <source>
        <dbReference type="ARBA" id="ARBA00023211"/>
    </source>
</evidence>
<dbReference type="PROSITE" id="PS00065">
    <property type="entry name" value="D_2_HYDROXYACID_DH_1"/>
    <property type="match status" value="1"/>
</dbReference>
<evidence type="ECO:0000256" key="7">
    <source>
        <dbReference type="HAMAP-Rule" id="MF_01928"/>
    </source>
</evidence>